<dbReference type="PROSITE" id="PS01156">
    <property type="entry name" value="TONB_DEPENDENT_REC_2"/>
    <property type="match status" value="1"/>
</dbReference>
<dbReference type="Pfam" id="PF07715">
    <property type="entry name" value="Plug"/>
    <property type="match status" value="1"/>
</dbReference>
<keyword evidence="10 12" id="KW-0472">Membrane</keyword>
<comment type="caution">
    <text evidence="16">The sequence shown here is derived from an EMBL/GenBank/DDBJ whole genome shotgun (WGS) entry which is preliminary data.</text>
</comment>
<dbReference type="PANTHER" id="PTHR32552">
    <property type="entry name" value="FERRICHROME IRON RECEPTOR-RELATED"/>
    <property type="match status" value="1"/>
</dbReference>
<dbReference type="InterPro" id="IPR037066">
    <property type="entry name" value="Plug_dom_sf"/>
</dbReference>
<dbReference type="InterPro" id="IPR012910">
    <property type="entry name" value="Plug_dom"/>
</dbReference>
<evidence type="ECO:0000256" key="10">
    <source>
        <dbReference type="ARBA" id="ARBA00023136"/>
    </source>
</evidence>
<dbReference type="InterPro" id="IPR039426">
    <property type="entry name" value="TonB-dep_rcpt-like"/>
</dbReference>
<keyword evidence="4" id="KW-0410">Iron transport</keyword>
<evidence type="ECO:0000313" key="16">
    <source>
        <dbReference type="EMBL" id="GGI52585.1"/>
    </source>
</evidence>
<keyword evidence="7" id="KW-0408">Iron</keyword>
<evidence type="ECO:0000259" key="14">
    <source>
        <dbReference type="Pfam" id="PF00593"/>
    </source>
</evidence>
<keyword evidence="11 12" id="KW-0998">Cell outer membrane</keyword>
<dbReference type="EMBL" id="BMDO01000014">
    <property type="protein sequence ID" value="GGI52585.1"/>
    <property type="molecule type" value="Genomic_DNA"/>
</dbReference>
<evidence type="ECO:0000256" key="7">
    <source>
        <dbReference type="ARBA" id="ARBA00023004"/>
    </source>
</evidence>
<evidence type="ECO:0000259" key="15">
    <source>
        <dbReference type="Pfam" id="PF07715"/>
    </source>
</evidence>
<keyword evidence="16" id="KW-0675">Receptor</keyword>
<evidence type="ECO:0000313" key="17">
    <source>
        <dbReference type="Proteomes" id="UP000662074"/>
    </source>
</evidence>
<dbReference type="AlphaFoldDB" id="A0A917JBA9"/>
<accession>A0A917JBA9</accession>
<dbReference type="InterPro" id="IPR000531">
    <property type="entry name" value="Beta-barrel_TonB"/>
</dbReference>
<feature type="domain" description="TonB-dependent receptor plug" evidence="15">
    <location>
        <begin position="126"/>
        <end position="219"/>
    </location>
</feature>
<evidence type="ECO:0000256" key="1">
    <source>
        <dbReference type="ARBA" id="ARBA00004571"/>
    </source>
</evidence>
<comment type="subcellular location">
    <subcellularLocation>
        <location evidence="1 12">Cell outer membrane</location>
        <topology evidence="1 12">Multi-pass membrane protein</topology>
    </subcellularLocation>
</comment>
<dbReference type="InterPro" id="IPR010917">
    <property type="entry name" value="TonB_rcpt_CS"/>
</dbReference>
<evidence type="ECO:0000256" key="2">
    <source>
        <dbReference type="ARBA" id="ARBA00022448"/>
    </source>
</evidence>
<dbReference type="SUPFAM" id="SSF49464">
    <property type="entry name" value="Carboxypeptidase regulatory domain-like"/>
    <property type="match status" value="1"/>
</dbReference>
<evidence type="ECO:0000256" key="4">
    <source>
        <dbReference type="ARBA" id="ARBA00022496"/>
    </source>
</evidence>
<dbReference type="GO" id="GO:0015344">
    <property type="term" value="F:siderophore uptake transmembrane transporter activity"/>
    <property type="evidence" value="ECO:0007669"/>
    <property type="project" value="TreeGrafter"/>
</dbReference>
<keyword evidence="17" id="KW-1185">Reference proteome</keyword>
<protein>
    <submittedName>
        <fullName evidence="16">TonB-dependent receptor</fullName>
    </submittedName>
</protein>
<dbReference type="PANTHER" id="PTHR32552:SF68">
    <property type="entry name" value="FERRICHROME OUTER MEMBRANE TRANSPORTER_PHAGE RECEPTOR"/>
    <property type="match status" value="1"/>
</dbReference>
<evidence type="ECO:0000256" key="11">
    <source>
        <dbReference type="ARBA" id="ARBA00023237"/>
    </source>
</evidence>
<dbReference type="PROSITE" id="PS52016">
    <property type="entry name" value="TONB_DEPENDENT_REC_3"/>
    <property type="match status" value="1"/>
</dbReference>
<evidence type="ECO:0000256" key="12">
    <source>
        <dbReference type="PROSITE-ProRule" id="PRU01360"/>
    </source>
</evidence>
<dbReference type="SUPFAM" id="SSF56935">
    <property type="entry name" value="Porins"/>
    <property type="match status" value="1"/>
</dbReference>
<dbReference type="Gene3D" id="2.60.40.1120">
    <property type="entry name" value="Carboxypeptidase-like, regulatory domain"/>
    <property type="match status" value="1"/>
</dbReference>
<reference evidence="16" key="1">
    <citation type="journal article" date="2014" name="Int. J. Syst. Evol. Microbiol.">
        <title>Complete genome sequence of Corynebacterium casei LMG S-19264T (=DSM 44701T), isolated from a smear-ripened cheese.</title>
        <authorList>
            <consortium name="US DOE Joint Genome Institute (JGI-PGF)"/>
            <person name="Walter F."/>
            <person name="Albersmeier A."/>
            <person name="Kalinowski J."/>
            <person name="Ruckert C."/>
        </authorList>
    </citation>
    <scope>NUCLEOTIDE SEQUENCE</scope>
    <source>
        <strain evidence="16">CCM 8711</strain>
    </source>
</reference>
<keyword evidence="9 13" id="KW-0798">TonB box</keyword>
<feature type="domain" description="TonB-dependent receptor-like beta-barrel" evidence="14">
    <location>
        <begin position="354"/>
        <end position="782"/>
    </location>
</feature>
<evidence type="ECO:0000256" key="6">
    <source>
        <dbReference type="ARBA" id="ARBA00022729"/>
    </source>
</evidence>
<reference evidence="16" key="2">
    <citation type="submission" date="2020-09" db="EMBL/GenBank/DDBJ databases">
        <authorList>
            <person name="Sun Q."/>
            <person name="Sedlacek I."/>
        </authorList>
    </citation>
    <scope>NUCLEOTIDE SEQUENCE</scope>
    <source>
        <strain evidence="16">CCM 8711</strain>
    </source>
</reference>
<dbReference type="InterPro" id="IPR036942">
    <property type="entry name" value="Beta-barrel_TonB_sf"/>
</dbReference>
<keyword evidence="5 12" id="KW-0812">Transmembrane</keyword>
<keyword evidence="3 12" id="KW-1134">Transmembrane beta strand</keyword>
<evidence type="ECO:0000256" key="8">
    <source>
        <dbReference type="ARBA" id="ARBA00023065"/>
    </source>
</evidence>
<gene>
    <name evidence="16" type="ORF">GCM10011425_37970</name>
</gene>
<dbReference type="Pfam" id="PF00593">
    <property type="entry name" value="TonB_dep_Rec_b-barrel"/>
    <property type="match status" value="1"/>
</dbReference>
<dbReference type="CDD" id="cd01347">
    <property type="entry name" value="ligand_gated_channel"/>
    <property type="match status" value="1"/>
</dbReference>
<keyword evidence="6" id="KW-0732">Signal</keyword>
<dbReference type="Pfam" id="PF13715">
    <property type="entry name" value="CarbopepD_reg_2"/>
    <property type="match status" value="1"/>
</dbReference>
<organism evidence="16 17">
    <name type="scientific">Mucilaginibacter galii</name>
    <dbReference type="NCBI Taxonomy" id="2005073"/>
    <lineage>
        <taxon>Bacteria</taxon>
        <taxon>Pseudomonadati</taxon>
        <taxon>Bacteroidota</taxon>
        <taxon>Sphingobacteriia</taxon>
        <taxon>Sphingobacteriales</taxon>
        <taxon>Sphingobacteriaceae</taxon>
        <taxon>Mucilaginibacter</taxon>
    </lineage>
</organism>
<sequence length="810" mass="88691">MFTVAGAYAQQRGTVKGKVITSDNKPADFVTVGLKGTKYGTMTDVNGNYIIKAPEGSYTLMVSAVGIQSVETTVSVSANQAITVPAVTLNTSMAQLDEVNVAANRASRYTRKVSTDAAKIPLTNLENSQSYSTITNELLKEQQVFTIDDALRNTPGLQKLWDATGRGGDGGSYFTLRGFTVQSSLRNGVAGLVTNTVDAVNTEKVEVIKGPSGTLYGSALPSFGGLVNRVTKKPYESFGGEVSQSVGSYNFGLSKYSLTRTTIDINTPVTEDKDVLFRLNAAYNNNNSFQNYGQARNFAIAPSLSIKANDRLSFLLESEIFLGRSSSMRPFFFFFDSPKALGASKVSDLNIDYNQAYVNEDVTQRSRSVNNFAQATYKLSDKITSQTIFTSSSSFSNGASPYFYLVTDKTATGVASPLGQNNYILRYDQSTANSKFDAIEVQENINGDFNIGQFRNRFVVGLDYQHVNSNQVYYGNAYGAAPINSATFDYGSFNRETQYKLTPKFFDDKNTFPYIYKTNTYSAYVSDVFNITEQLLASAGVRVDRFENKGSYDLAGTQTAKPYSQTVLSPKFGLVYQALKEQLSFFANYQNGFVNPRPFQDITGTTVTPKAQNANQLEGGVKMALFNGKLNGTVSYYNIKLTNVLRNLQGSAEIPNPQVQDGTQRSEGFEAEIIANPISALNVIAGFSYNNSKYIRADADVEGLRPNTAGSPYLANFYVSYRLPQTLVKGLGAGFGGNYASENKVINSVAQGTFTLPSYTVLNANLFLDRVKYRLGLAANNVGNKRYYTGYTTINPQNPRQFVLSASYKF</sequence>
<evidence type="ECO:0000256" key="13">
    <source>
        <dbReference type="RuleBase" id="RU003357"/>
    </source>
</evidence>
<evidence type="ECO:0000256" key="5">
    <source>
        <dbReference type="ARBA" id="ARBA00022692"/>
    </source>
</evidence>
<dbReference type="Gene3D" id="2.40.170.20">
    <property type="entry name" value="TonB-dependent receptor, beta-barrel domain"/>
    <property type="match status" value="1"/>
</dbReference>
<comment type="similarity">
    <text evidence="12 13">Belongs to the TonB-dependent receptor family.</text>
</comment>
<proteinExistence type="inferred from homology"/>
<evidence type="ECO:0000256" key="9">
    <source>
        <dbReference type="ARBA" id="ARBA00023077"/>
    </source>
</evidence>
<keyword evidence="8" id="KW-0406">Ion transport</keyword>
<dbReference type="GO" id="GO:0009279">
    <property type="term" value="C:cell outer membrane"/>
    <property type="evidence" value="ECO:0007669"/>
    <property type="project" value="UniProtKB-SubCell"/>
</dbReference>
<name>A0A917JBA9_9SPHI</name>
<evidence type="ECO:0000256" key="3">
    <source>
        <dbReference type="ARBA" id="ARBA00022452"/>
    </source>
</evidence>
<keyword evidence="2 12" id="KW-0813">Transport</keyword>
<dbReference type="InterPro" id="IPR008969">
    <property type="entry name" value="CarboxyPept-like_regulatory"/>
</dbReference>
<dbReference type="Gene3D" id="2.170.130.10">
    <property type="entry name" value="TonB-dependent receptor, plug domain"/>
    <property type="match status" value="1"/>
</dbReference>
<dbReference type="Proteomes" id="UP000662074">
    <property type="component" value="Unassembled WGS sequence"/>
</dbReference>